<dbReference type="STRING" id="396014.BF93_05585"/>
<dbReference type="Pfam" id="PF03602">
    <property type="entry name" value="Cons_hypoth95"/>
    <property type="match status" value="1"/>
</dbReference>
<dbReference type="NCBIfam" id="TIGR00095">
    <property type="entry name" value="16S rRNA (guanine(966)-N(2))-methyltransferase RsmD"/>
    <property type="match status" value="1"/>
</dbReference>
<proteinExistence type="predicted"/>
<feature type="region of interest" description="Disordered" evidence="3">
    <location>
        <begin position="6"/>
        <end position="26"/>
    </location>
</feature>
<accession>Z9JWI3</accession>
<organism evidence="4 5">
    <name type="scientific">Brachybacterium phenoliresistens</name>
    <dbReference type="NCBI Taxonomy" id="396014"/>
    <lineage>
        <taxon>Bacteria</taxon>
        <taxon>Bacillati</taxon>
        <taxon>Actinomycetota</taxon>
        <taxon>Actinomycetes</taxon>
        <taxon>Micrococcales</taxon>
        <taxon>Dermabacteraceae</taxon>
        <taxon>Brachybacterium</taxon>
    </lineage>
</organism>
<protein>
    <submittedName>
        <fullName evidence="4">Methyltransferase</fullName>
    </submittedName>
</protein>
<dbReference type="HOGENOM" id="CLU_075826_1_0_11"/>
<dbReference type="SUPFAM" id="SSF53335">
    <property type="entry name" value="S-adenosyl-L-methionine-dependent methyltransferases"/>
    <property type="match status" value="1"/>
</dbReference>
<gene>
    <name evidence="4" type="ORF">BF93_05585</name>
</gene>
<feature type="region of interest" description="Disordered" evidence="3">
    <location>
        <begin position="165"/>
        <end position="190"/>
    </location>
</feature>
<comment type="caution">
    <text evidence="4">The sequence shown here is derived from an EMBL/GenBank/DDBJ whole genome shotgun (WGS) entry which is preliminary data.</text>
</comment>
<dbReference type="EMBL" id="JDYK01000002">
    <property type="protein sequence ID" value="EWS82514.1"/>
    <property type="molecule type" value="Genomic_DNA"/>
</dbReference>
<keyword evidence="2 4" id="KW-0808">Transferase</keyword>
<evidence type="ECO:0000313" key="5">
    <source>
        <dbReference type="Proteomes" id="UP000023067"/>
    </source>
</evidence>
<dbReference type="AlphaFoldDB" id="Z9JWI3"/>
<dbReference type="PANTHER" id="PTHR43542">
    <property type="entry name" value="METHYLTRANSFERASE"/>
    <property type="match status" value="1"/>
</dbReference>
<keyword evidence="1 4" id="KW-0489">Methyltransferase</keyword>
<dbReference type="GO" id="GO:0031167">
    <property type="term" value="P:rRNA methylation"/>
    <property type="evidence" value="ECO:0007669"/>
    <property type="project" value="InterPro"/>
</dbReference>
<dbReference type="PIRSF" id="PIRSF004553">
    <property type="entry name" value="CHP00095"/>
    <property type="match status" value="1"/>
</dbReference>
<evidence type="ECO:0000256" key="3">
    <source>
        <dbReference type="SAM" id="MobiDB-lite"/>
    </source>
</evidence>
<dbReference type="Gene3D" id="3.40.50.150">
    <property type="entry name" value="Vaccinia Virus protein VP39"/>
    <property type="match status" value="1"/>
</dbReference>
<evidence type="ECO:0000256" key="1">
    <source>
        <dbReference type="ARBA" id="ARBA00022603"/>
    </source>
</evidence>
<dbReference type="eggNOG" id="COG0742">
    <property type="taxonomic scope" value="Bacteria"/>
</dbReference>
<dbReference type="OrthoDB" id="9803017at2"/>
<evidence type="ECO:0000256" key="2">
    <source>
        <dbReference type="ARBA" id="ARBA00022679"/>
    </source>
</evidence>
<keyword evidence="5" id="KW-1185">Reference proteome</keyword>
<name>Z9JWI3_9MICO</name>
<dbReference type="PANTHER" id="PTHR43542:SF1">
    <property type="entry name" value="METHYLTRANSFERASE"/>
    <property type="match status" value="1"/>
</dbReference>
<dbReference type="Proteomes" id="UP000023067">
    <property type="component" value="Unassembled WGS sequence"/>
</dbReference>
<dbReference type="InterPro" id="IPR004398">
    <property type="entry name" value="RNA_MeTrfase_RsmD"/>
</dbReference>
<reference evidence="4 5" key="1">
    <citation type="submission" date="2014-02" db="EMBL/GenBank/DDBJ databases">
        <title>Genome sequence of Brachybacterium phenoliresistens strain W13A50.</title>
        <authorList>
            <person name="Wang X."/>
        </authorList>
    </citation>
    <scope>NUCLEOTIDE SEQUENCE [LARGE SCALE GENOMIC DNA]</scope>
    <source>
        <strain evidence="4 5">W13A50</strain>
    </source>
</reference>
<sequence>MPRIIAGTLGGRTIPGPPGKGTRPTSDRVREALFSRLEGWGAIADARVLDLYAGTGALAFEALSRGADSALLVEMHAPTARRLRETAAGLGLAPRCEVRAGRAEQVAAQLAAAATAPEVRASLVFLDPPYDLPTEDLEQMLQTLRPALREDALVVIERSSRSRPVAWPEDWTDDGTKSYGETILQYGGPS</sequence>
<dbReference type="RefSeq" id="WP_038370019.1">
    <property type="nucleotide sequence ID" value="NZ_BAAAOW010000001.1"/>
</dbReference>
<dbReference type="CDD" id="cd02440">
    <property type="entry name" value="AdoMet_MTases"/>
    <property type="match status" value="1"/>
</dbReference>
<dbReference type="PATRIC" id="fig|396014.3.peg.117"/>
<dbReference type="InterPro" id="IPR029063">
    <property type="entry name" value="SAM-dependent_MTases_sf"/>
</dbReference>
<dbReference type="GO" id="GO:0008168">
    <property type="term" value="F:methyltransferase activity"/>
    <property type="evidence" value="ECO:0007669"/>
    <property type="project" value="UniProtKB-KW"/>
</dbReference>
<evidence type="ECO:0000313" key="4">
    <source>
        <dbReference type="EMBL" id="EWS82514.1"/>
    </source>
</evidence>